<dbReference type="Pfam" id="PF04685">
    <property type="entry name" value="DUF608"/>
    <property type="match status" value="1"/>
</dbReference>
<sequence length="807" mass="89080">MAYEGKVYGEETNARIAYPLGGLGAGMIALEGTGALSHFSLRHKPDLRNRPVTFSAITICGENPVAKVLEGPVPTRAVYDLRHGPHGGAAGGQNGRNYGLPRMAESSFAARFPFAEVRMTHPGLPVTVELTGWSPFVPGQADDSSLPAAGLEYRFHNETNEPIELVYSFHARNFMACGKGGASVDRMDGGFVLSQTGTPDEPWTAGEFRAATDHPGAVTDTAWFQGDYWFDTLTMLWRKIERATFGGLPQDVGQGGPGASLYVPLSLQPGESATVRLRLSWFVPDSDQRHGFFAEPEASQGFYKPWYASAFADGAELERHWQNEYDRLRSQSAKFSDALHASSFPAEVMEAVSANLPILKSPTILRQHDGRLWAWEGCFDEEGSCYGTCTHVWNYAQALAHLFPGLERDIRRTEFTEGQNEEGHQSFRVPLPIAPSAHLEQAAADGQLGGIMKLYREWRIGGNTEWMLSLWPKAKMSLQYAIATWDPRRAGVPEEPHHNTYDIELWGPNGMSASLYLGALKAAAKMAEAAGESEAEYESLYAKGRAYTESVLFNGEYFEQRVRWKDLDAEKPTAGHKANNVDYSEEAYALFLQEGPKYQYGTGCLADGVFGCWLAATCGLGDILDPAKVASHLLSVYRYNFKADLSEHANPQRPGFALGRESGLLLCTWPRGGEPTLPLQYSREVWPGIEYQVASHLIYLGYEQEGLSIVKACRARFDGRVRNPFSEYECGEWYGRSLSAYALLWAYGGIRYDAVDKTLYVKRAAADRDFAGFLSTETGYGTAGVKDGKPFVACASGEIPIDRMVWD</sequence>
<dbReference type="InterPro" id="IPR012341">
    <property type="entry name" value="6hp_glycosidase-like_sf"/>
</dbReference>
<keyword evidence="4" id="KW-1185">Reference proteome</keyword>
<dbReference type="InterPro" id="IPR024462">
    <property type="entry name" value="GH116_N"/>
</dbReference>
<accession>A0ABW0HRU2</accession>
<dbReference type="Proteomes" id="UP001596113">
    <property type="component" value="Unassembled WGS sequence"/>
</dbReference>
<comment type="caution">
    <text evidence="3">The sequence shown here is derived from an EMBL/GenBank/DDBJ whole genome shotgun (WGS) entry which is preliminary data.</text>
</comment>
<organism evidence="3 4">
    <name type="scientific">Cohnella soli</name>
    <dbReference type="NCBI Taxonomy" id="425005"/>
    <lineage>
        <taxon>Bacteria</taxon>
        <taxon>Bacillati</taxon>
        <taxon>Bacillota</taxon>
        <taxon>Bacilli</taxon>
        <taxon>Bacillales</taxon>
        <taxon>Paenibacillaceae</taxon>
        <taxon>Cohnella</taxon>
    </lineage>
</organism>
<gene>
    <name evidence="3" type="ORF">ACFPOF_11060</name>
</gene>
<dbReference type="Pfam" id="PF12215">
    <property type="entry name" value="Glyco_hydr_116N"/>
    <property type="match status" value="1"/>
</dbReference>
<dbReference type="PANTHER" id="PTHR12654:SF0">
    <property type="entry name" value="NON-LYSOSOMAL GLUCOSYLCERAMIDASE"/>
    <property type="match status" value="1"/>
</dbReference>
<dbReference type="Gene3D" id="1.50.10.10">
    <property type="match status" value="1"/>
</dbReference>
<feature type="domain" description="Glycosyl-hydrolase family 116 N-terminal" evidence="2">
    <location>
        <begin position="17"/>
        <end position="327"/>
    </location>
</feature>
<proteinExistence type="predicted"/>
<feature type="domain" description="Glycosyl-hydrolase family 116 catalytic region" evidence="1">
    <location>
        <begin position="445"/>
        <end position="743"/>
    </location>
</feature>
<keyword evidence="3" id="KW-0378">Hydrolase</keyword>
<dbReference type="SUPFAM" id="SSF48208">
    <property type="entry name" value="Six-hairpin glycosidases"/>
    <property type="match status" value="1"/>
</dbReference>
<dbReference type="GO" id="GO:0016787">
    <property type="term" value="F:hydrolase activity"/>
    <property type="evidence" value="ECO:0007669"/>
    <property type="project" value="UniProtKB-KW"/>
</dbReference>
<protein>
    <submittedName>
        <fullName evidence="3">GH116 family glycosyl hydrolase</fullName>
    </submittedName>
</protein>
<dbReference type="InterPro" id="IPR052566">
    <property type="entry name" value="Non-lysos_glucosylceramidase"/>
</dbReference>
<evidence type="ECO:0000259" key="1">
    <source>
        <dbReference type="Pfam" id="PF04685"/>
    </source>
</evidence>
<dbReference type="EMBL" id="JBHSMI010000023">
    <property type="protein sequence ID" value="MFC5403268.1"/>
    <property type="molecule type" value="Genomic_DNA"/>
</dbReference>
<evidence type="ECO:0000313" key="3">
    <source>
        <dbReference type="EMBL" id="MFC5403268.1"/>
    </source>
</evidence>
<dbReference type="RefSeq" id="WP_378132475.1">
    <property type="nucleotide sequence ID" value="NZ_JBHSMI010000023.1"/>
</dbReference>
<dbReference type="InterPro" id="IPR006775">
    <property type="entry name" value="GH116_catalytic"/>
</dbReference>
<dbReference type="PANTHER" id="PTHR12654">
    <property type="entry name" value="BILE ACID BETA-GLUCOSIDASE-RELATED"/>
    <property type="match status" value="1"/>
</dbReference>
<reference evidence="4" key="1">
    <citation type="journal article" date="2019" name="Int. J. Syst. Evol. Microbiol.">
        <title>The Global Catalogue of Microorganisms (GCM) 10K type strain sequencing project: providing services to taxonomists for standard genome sequencing and annotation.</title>
        <authorList>
            <consortium name="The Broad Institute Genomics Platform"/>
            <consortium name="The Broad Institute Genome Sequencing Center for Infectious Disease"/>
            <person name="Wu L."/>
            <person name="Ma J."/>
        </authorList>
    </citation>
    <scope>NUCLEOTIDE SEQUENCE [LARGE SCALE GENOMIC DNA]</scope>
    <source>
        <strain evidence="4">CGMCC 1.18575</strain>
    </source>
</reference>
<dbReference type="InterPro" id="IPR008928">
    <property type="entry name" value="6-hairpin_glycosidase_sf"/>
</dbReference>
<evidence type="ECO:0000313" key="4">
    <source>
        <dbReference type="Proteomes" id="UP001596113"/>
    </source>
</evidence>
<evidence type="ECO:0000259" key="2">
    <source>
        <dbReference type="Pfam" id="PF12215"/>
    </source>
</evidence>
<name>A0ABW0HRU2_9BACL</name>